<dbReference type="EMBL" id="CAJOBI010018804">
    <property type="protein sequence ID" value="CAF4202555.1"/>
    <property type="molecule type" value="Genomic_DNA"/>
</dbReference>
<reference evidence="2" key="1">
    <citation type="submission" date="2021-02" db="EMBL/GenBank/DDBJ databases">
        <authorList>
            <person name="Nowell W R."/>
        </authorList>
    </citation>
    <scope>NUCLEOTIDE SEQUENCE</scope>
</reference>
<protein>
    <submittedName>
        <fullName evidence="2">Uncharacterized protein</fullName>
    </submittedName>
</protein>
<feature type="compositionally biased region" description="Polar residues" evidence="1">
    <location>
        <begin position="87"/>
        <end position="99"/>
    </location>
</feature>
<organism evidence="2 3">
    <name type="scientific">Rotaria magnacalcarata</name>
    <dbReference type="NCBI Taxonomy" id="392030"/>
    <lineage>
        <taxon>Eukaryota</taxon>
        <taxon>Metazoa</taxon>
        <taxon>Spiralia</taxon>
        <taxon>Gnathifera</taxon>
        <taxon>Rotifera</taxon>
        <taxon>Eurotatoria</taxon>
        <taxon>Bdelloidea</taxon>
        <taxon>Philodinida</taxon>
        <taxon>Philodinidae</taxon>
        <taxon>Rotaria</taxon>
    </lineage>
</organism>
<evidence type="ECO:0000313" key="3">
    <source>
        <dbReference type="Proteomes" id="UP000676336"/>
    </source>
</evidence>
<comment type="caution">
    <text evidence="2">The sequence shown here is derived from an EMBL/GenBank/DDBJ whole genome shotgun (WGS) entry which is preliminary data.</text>
</comment>
<name>A0A8S2S794_9BILA</name>
<dbReference type="AlphaFoldDB" id="A0A8S2S794"/>
<evidence type="ECO:0000256" key="1">
    <source>
        <dbReference type="SAM" id="MobiDB-lite"/>
    </source>
</evidence>
<proteinExistence type="predicted"/>
<gene>
    <name evidence="2" type="ORF">SMN809_LOCUS21955</name>
</gene>
<feature type="non-terminal residue" evidence="2">
    <location>
        <position position="1"/>
    </location>
</feature>
<feature type="region of interest" description="Disordered" evidence="1">
    <location>
        <begin position="1"/>
        <end position="36"/>
    </location>
</feature>
<evidence type="ECO:0000313" key="2">
    <source>
        <dbReference type="EMBL" id="CAF4202555.1"/>
    </source>
</evidence>
<sequence length="118" mass="11208">ETTAAVKGGDDLTTGSADVTEAGEPTGAAAVAEDSTAGAVTVETATEANEVGATTGVAELDISTVADDATGEPTSSKPGNGHHPENADTTSDATIAEDQTTSADGVAGDGATADSANT</sequence>
<dbReference type="Proteomes" id="UP000676336">
    <property type="component" value="Unassembled WGS sequence"/>
</dbReference>
<feature type="non-terminal residue" evidence="2">
    <location>
        <position position="118"/>
    </location>
</feature>
<feature type="compositionally biased region" description="Low complexity" evidence="1">
    <location>
        <begin position="100"/>
        <end position="118"/>
    </location>
</feature>
<feature type="region of interest" description="Disordered" evidence="1">
    <location>
        <begin position="65"/>
        <end position="118"/>
    </location>
</feature>
<accession>A0A8S2S794</accession>